<dbReference type="RefSeq" id="WP_284680763.1">
    <property type="nucleotide sequence ID" value="NZ_CP060096.1"/>
</dbReference>
<keyword evidence="1" id="KW-0812">Transmembrane</keyword>
<dbReference type="AlphaFoldDB" id="A0A975GBC7"/>
<organism evidence="2 3">
    <name type="scientific">Aceticella autotrophica</name>
    <dbReference type="NCBI Taxonomy" id="2755338"/>
    <lineage>
        <taxon>Bacteria</taxon>
        <taxon>Bacillati</taxon>
        <taxon>Bacillota</taxon>
        <taxon>Clostridia</taxon>
        <taxon>Thermoanaerobacterales</taxon>
        <taxon>Thermoanaerobacteraceae</taxon>
        <taxon>Aceticella</taxon>
    </lineage>
</organism>
<dbReference type="EMBL" id="CP060096">
    <property type="protein sequence ID" value="QSZ28032.1"/>
    <property type="molecule type" value="Genomic_DNA"/>
</dbReference>
<dbReference type="Proteomes" id="UP000671913">
    <property type="component" value="Chromosome"/>
</dbReference>
<evidence type="ECO:0000313" key="3">
    <source>
        <dbReference type="Proteomes" id="UP000671913"/>
    </source>
</evidence>
<accession>A0A975GBC7</accession>
<keyword evidence="3" id="KW-1185">Reference proteome</keyword>
<keyword evidence="1" id="KW-0472">Membrane</keyword>
<proteinExistence type="predicted"/>
<evidence type="ECO:0000313" key="2">
    <source>
        <dbReference type="EMBL" id="QSZ28032.1"/>
    </source>
</evidence>
<protein>
    <recommendedName>
        <fullName evidence="4">Type 4 fimbrial biogenesis protein PilX N-terminal domain-containing protein</fullName>
    </recommendedName>
</protein>
<name>A0A975GBC7_9THEO</name>
<sequence>MYNGLLKSLKKNEDGFTLALVLVVLSALLILAGTMSYISVRTSRAAIDDRSLVQARCAADTGIERARLYLSADPSLRGNIITNYKVDDTSVVEKVTVADDDRTPSDPDVVKVTSIGKCRDFEKTVTAYMRMGKGTLFNLFRPGMTQIGAGKMDFSGNAHINSDIYANGYVIPNHNGINGTVYAVDPLTHIPTPNWNGVFPQISDINNLIVSAGNIAQAMGNYYDSSQTFDVSNLKEGFYFVNGDVTINGGSTNNKICIVATGNINVNKVPLYASNLSLLTKGTIKFDAGNGDYKIALGVASDSIDFSGPGGGNSSLTYGALVANNTVNGGFLRGNVTLTQDNNVDFNTIPAPGHTTKIISRTEK</sequence>
<keyword evidence="1" id="KW-1133">Transmembrane helix</keyword>
<gene>
    <name evidence="2" type="ORF">ACETAC_04015</name>
</gene>
<dbReference type="KEGG" id="aaut:ACETAC_04015"/>
<reference evidence="2" key="1">
    <citation type="submission" date="2020-08" db="EMBL/GenBank/DDBJ databases">
        <title>Genomic insights into the carbon and energy metabolism of the first obligate autotrophic acetogenic bacterium Aceticella autotrophica gen. nov., sp. nov.</title>
        <authorList>
            <person name="Toshchakov S.V."/>
            <person name="Elcheninov A.G."/>
            <person name="Kublanov I.V."/>
            <person name="Frolov E.N."/>
            <person name="Lebedinsky A.V."/>
        </authorList>
    </citation>
    <scope>NUCLEOTIDE SEQUENCE</scope>
    <source>
        <strain evidence="2">3443-3Ac</strain>
    </source>
</reference>
<feature type="transmembrane region" description="Helical" evidence="1">
    <location>
        <begin position="16"/>
        <end position="40"/>
    </location>
</feature>
<evidence type="ECO:0000256" key="1">
    <source>
        <dbReference type="SAM" id="Phobius"/>
    </source>
</evidence>
<evidence type="ECO:0008006" key="4">
    <source>
        <dbReference type="Google" id="ProtNLM"/>
    </source>
</evidence>